<name>W5SSM0_9SPIR</name>
<reference evidence="2" key="1">
    <citation type="submission" date="2013-04" db="EMBL/GenBank/DDBJ databases">
        <title>Comparative Genomics of Relapsing Fever Spirochetes.</title>
        <authorList>
            <person name="Schwan T.G."/>
            <person name="Raffel S.J."/>
            <person name="Porcella S.F."/>
            <person name="Martens C.A."/>
            <person name="Bruno D.P."/>
            <person name="Ricklefs S.M."/>
            <person name="Barbian K.B."/>
        </authorList>
    </citation>
    <scope>NUCLEOTIDE SEQUENCE [LARGE SCALE GENOMIC DNA]</scope>
    <source>
        <strain evidence="2">Co53</strain>
    </source>
</reference>
<proteinExistence type="predicted"/>
<dbReference type="EMBL" id="CP005745">
    <property type="protein sequence ID" value="AHH10199.1"/>
    <property type="molecule type" value="Genomic_DNA"/>
</dbReference>
<organism evidence="2 3">
    <name type="scientific">Borrelia coriaceae ATCC 43381</name>
    <dbReference type="NCBI Taxonomy" id="1408429"/>
    <lineage>
        <taxon>Bacteria</taxon>
        <taxon>Pseudomonadati</taxon>
        <taxon>Spirochaetota</taxon>
        <taxon>Spirochaetia</taxon>
        <taxon>Spirochaetales</taxon>
        <taxon>Borreliaceae</taxon>
        <taxon>Borrelia</taxon>
    </lineage>
</organism>
<keyword evidence="3" id="KW-1185">Reference proteome</keyword>
<dbReference type="HOGENOM" id="CLU_1955372_0_0_12"/>
<evidence type="ECO:0000313" key="3">
    <source>
        <dbReference type="Proteomes" id="UP000019330"/>
    </source>
</evidence>
<protein>
    <submittedName>
        <fullName evidence="2">Uncharacterized protein</fullName>
    </submittedName>
</protein>
<keyword evidence="1" id="KW-1133">Transmembrane helix</keyword>
<evidence type="ECO:0000256" key="1">
    <source>
        <dbReference type="SAM" id="Phobius"/>
    </source>
</evidence>
<gene>
    <name evidence="2" type="ORF">BCO_0110500</name>
</gene>
<accession>W5SSM0</accession>
<dbReference type="STRING" id="1313292.BCO_0110500"/>
<dbReference type="PATRIC" id="fig|1313292.3.peg.41"/>
<dbReference type="AlphaFoldDB" id="W5SSM0"/>
<evidence type="ECO:0000313" key="2">
    <source>
        <dbReference type="EMBL" id="AHH10199.1"/>
    </source>
</evidence>
<feature type="transmembrane region" description="Helical" evidence="1">
    <location>
        <begin position="16"/>
        <end position="35"/>
    </location>
</feature>
<sequence length="133" mass="16161">MKEFIMRERKFRFQKYFLILIFLSIIVSFLTYFYSYRMIDKSYHSTTEHLNQRLKSLNVEDFYFDLNSNLNMDDFFFPKPDLPDSKLGDSVVRHQSISEELLKSLWVKSDNLFNIDLEKENESLVDKILENYK</sequence>
<dbReference type="Proteomes" id="UP000019330">
    <property type="component" value="Chromosome"/>
</dbReference>
<keyword evidence="1" id="KW-0472">Membrane</keyword>
<keyword evidence="1" id="KW-0812">Transmembrane</keyword>